<dbReference type="EMBL" id="SGUG01000026">
    <property type="protein sequence ID" value="MDG0864044.1"/>
    <property type="molecule type" value="Genomic_DNA"/>
</dbReference>
<sequence length="231" mass="25837">MSHPLRVSLHVSGRSKPYSHMYFSMCAKALVQYQKLSDALPKFHDLDPHYRELSDAVEEAAVLPVVFAGMCLEATLFDLAACLFGEAFAESIERLDPLGKFVVLAQSVDRKSPSKSGATYQSLQALVTARNRLVHYKSQSMIDEENLGKVIDRASKLHKQLLSGIDASFRALVLLSIHFDGNIFEELRILPSFKKPEYWESLIPKELHAEVRRCIEVAAHARKRPSSGPAS</sequence>
<dbReference type="AlphaFoldDB" id="A0A9X4R683"/>
<evidence type="ECO:0000313" key="1">
    <source>
        <dbReference type="EMBL" id="MDG0864044.1"/>
    </source>
</evidence>
<gene>
    <name evidence="1" type="ORF">EXJ73_16410</name>
</gene>
<dbReference type="Proteomes" id="UP001152766">
    <property type="component" value="Unassembled WGS sequence"/>
</dbReference>
<accession>A0A9X4R683</accession>
<keyword evidence="2" id="KW-1185">Reference proteome</keyword>
<evidence type="ECO:0000313" key="2">
    <source>
        <dbReference type="Proteomes" id="UP001152766"/>
    </source>
</evidence>
<comment type="caution">
    <text evidence="1">The sequence shown here is derived from an EMBL/GenBank/DDBJ whole genome shotgun (WGS) entry which is preliminary data.</text>
</comment>
<organism evidence="1 2">
    <name type="scientific">Pelomonas aquatica</name>
    <dbReference type="NCBI Taxonomy" id="431058"/>
    <lineage>
        <taxon>Bacteria</taxon>
        <taxon>Pseudomonadati</taxon>
        <taxon>Pseudomonadota</taxon>
        <taxon>Betaproteobacteria</taxon>
        <taxon>Burkholderiales</taxon>
        <taxon>Sphaerotilaceae</taxon>
        <taxon>Roseateles</taxon>
    </lineage>
</organism>
<proteinExistence type="predicted"/>
<reference evidence="1" key="1">
    <citation type="submission" date="2019-02" db="EMBL/GenBank/DDBJ databases">
        <title>Draft genome of the type strain Pelomonas aquatica CCUG 52575T.</title>
        <authorList>
            <person name="Gomila M."/>
            <person name="Lalucat J."/>
        </authorList>
    </citation>
    <scope>NUCLEOTIDE SEQUENCE</scope>
    <source>
        <strain evidence="1">CCUG 52575</strain>
    </source>
</reference>
<name>A0A9X4R683_9BURK</name>
<protein>
    <submittedName>
        <fullName evidence="1">Uncharacterized protein</fullName>
    </submittedName>
</protein>
<dbReference type="RefSeq" id="WP_268152545.1">
    <property type="nucleotide sequence ID" value="NZ_JAPPUW010000016.1"/>
</dbReference>